<evidence type="ECO:0000313" key="1">
    <source>
        <dbReference type="EMBL" id="SPO41825.1"/>
    </source>
</evidence>
<accession>A0A5C3FDQ4</accession>
<name>A0A5C3FDQ4_9BASI</name>
<keyword evidence="2" id="KW-1185">Reference proteome</keyword>
<organism evidence="1 2">
    <name type="scientific">Pseudozyma flocculosa</name>
    <dbReference type="NCBI Taxonomy" id="84751"/>
    <lineage>
        <taxon>Eukaryota</taxon>
        <taxon>Fungi</taxon>
        <taxon>Dikarya</taxon>
        <taxon>Basidiomycota</taxon>
        <taxon>Ustilaginomycotina</taxon>
        <taxon>Ustilaginomycetes</taxon>
        <taxon>Ustilaginales</taxon>
        <taxon>Ustilaginaceae</taxon>
        <taxon>Pseudozyma</taxon>
    </lineage>
</organism>
<reference evidence="1 2" key="1">
    <citation type="submission" date="2018-03" db="EMBL/GenBank/DDBJ databases">
        <authorList>
            <person name="Guldener U."/>
        </authorList>
    </citation>
    <scope>NUCLEOTIDE SEQUENCE [LARGE SCALE GENOMIC DNA]</scope>
    <source>
        <strain evidence="1 2">DAOM196992</strain>
    </source>
</reference>
<dbReference type="Proteomes" id="UP000323386">
    <property type="component" value="Unassembled WGS sequence"/>
</dbReference>
<gene>
    <name evidence="1" type="ORF">PSFLO_07307</name>
</gene>
<dbReference type="AlphaFoldDB" id="A0A5C3FDQ4"/>
<sequence length="218" mass="24774">MRNKERGILGEPTGEALAWILFQDAPSMRGSERCGAFDVPDRQTLDIALELMRPDNTSRVPITVNPPTRVCSEHIAVSAFVPLGDAKYLVQDRDRFATGYGTFPTTRDIDVDSGVYFEDDSWSDDDPAGLVWLNANLPRCHEHDRDIEGVRQRWWADGDRPAWLRGPRPYTDEDIEEARQRQVPEHVPIPMLRLHQARIGGELPDWGRDADVWTSQLG</sequence>
<proteinExistence type="predicted"/>
<protein>
    <submittedName>
        <fullName evidence="1">Uncharacterized protein</fullName>
    </submittedName>
</protein>
<dbReference type="EMBL" id="OOIP01000032">
    <property type="protein sequence ID" value="SPO41825.1"/>
    <property type="molecule type" value="Genomic_DNA"/>
</dbReference>
<evidence type="ECO:0000313" key="2">
    <source>
        <dbReference type="Proteomes" id="UP000323386"/>
    </source>
</evidence>